<evidence type="ECO:0000313" key="4">
    <source>
        <dbReference type="Proteomes" id="UP001596043"/>
    </source>
</evidence>
<dbReference type="PROSITE" id="PS51123">
    <property type="entry name" value="OMPA_2"/>
    <property type="match status" value="1"/>
</dbReference>
<protein>
    <submittedName>
        <fullName evidence="3">OmpA family protein</fullName>
    </submittedName>
</protein>
<keyword evidence="1" id="KW-0472">Membrane</keyword>
<comment type="caution">
    <text evidence="3">The sequence shown here is derived from an EMBL/GenBank/DDBJ whole genome shotgun (WGS) entry which is preliminary data.</text>
</comment>
<reference evidence="4" key="1">
    <citation type="journal article" date="2019" name="Int. J. Syst. Evol. Microbiol.">
        <title>The Global Catalogue of Microorganisms (GCM) 10K type strain sequencing project: providing services to taxonomists for standard genome sequencing and annotation.</title>
        <authorList>
            <consortium name="The Broad Institute Genomics Platform"/>
            <consortium name="The Broad Institute Genome Sequencing Center for Infectious Disease"/>
            <person name="Wu L."/>
            <person name="Ma J."/>
        </authorList>
    </citation>
    <scope>NUCLEOTIDE SEQUENCE [LARGE SCALE GENOMIC DNA]</scope>
    <source>
        <strain evidence="4">YJ-61-S</strain>
    </source>
</reference>
<dbReference type="SUPFAM" id="SSF103088">
    <property type="entry name" value="OmpA-like"/>
    <property type="match status" value="1"/>
</dbReference>
<dbReference type="RefSeq" id="WP_379982088.1">
    <property type="nucleotide sequence ID" value="NZ_JBHSFV010000015.1"/>
</dbReference>
<dbReference type="EMBL" id="JBHSFV010000015">
    <property type="protein sequence ID" value="MFC4636164.1"/>
    <property type="molecule type" value="Genomic_DNA"/>
</dbReference>
<dbReference type="Pfam" id="PF00691">
    <property type="entry name" value="OmpA"/>
    <property type="match status" value="1"/>
</dbReference>
<dbReference type="InterPro" id="IPR036737">
    <property type="entry name" value="OmpA-like_sf"/>
</dbReference>
<gene>
    <name evidence="3" type="ORF">ACFO3O_19815</name>
</gene>
<evidence type="ECO:0000256" key="1">
    <source>
        <dbReference type="PROSITE-ProRule" id="PRU00473"/>
    </source>
</evidence>
<sequence length="269" mass="30164">MKGFWGTFFIFLLWASAGIYYIHTKENKDASIDTPDQISIKKQDPDDLKSDTYKNSSEKIEIEADTTKIVSDITLTDLNTLKIDSISDNVVGIDMNSLSKSPDSNKDIYISENTTVDSQLLADEIKKSIAISDTVDIDKDEPTIEYRGETVIKNNPNVSSQIFYPGYANTDLIVGKDLIAYATELKKILEENPTKKVTIIGHTDNVGNAKDNFMIGLKKSRQIKWYLTARRGIERSKVTAISRGESTPIESNASVWGRKKNNRIEIIVD</sequence>
<evidence type="ECO:0000259" key="2">
    <source>
        <dbReference type="PROSITE" id="PS51123"/>
    </source>
</evidence>
<feature type="domain" description="OmpA-like" evidence="2">
    <location>
        <begin position="147"/>
        <end position="269"/>
    </location>
</feature>
<dbReference type="InterPro" id="IPR006665">
    <property type="entry name" value="OmpA-like"/>
</dbReference>
<name>A0ABV9I1G2_9FLAO</name>
<organism evidence="3 4">
    <name type="scientific">Dokdonia ponticola</name>
    <dbReference type="NCBI Taxonomy" id="2041041"/>
    <lineage>
        <taxon>Bacteria</taxon>
        <taxon>Pseudomonadati</taxon>
        <taxon>Bacteroidota</taxon>
        <taxon>Flavobacteriia</taxon>
        <taxon>Flavobacteriales</taxon>
        <taxon>Flavobacteriaceae</taxon>
        <taxon>Dokdonia</taxon>
    </lineage>
</organism>
<dbReference type="Gene3D" id="3.30.1330.60">
    <property type="entry name" value="OmpA-like domain"/>
    <property type="match status" value="1"/>
</dbReference>
<accession>A0ABV9I1G2</accession>
<dbReference type="PANTHER" id="PTHR30329:SF21">
    <property type="entry name" value="LIPOPROTEIN YIAD-RELATED"/>
    <property type="match status" value="1"/>
</dbReference>
<keyword evidence="4" id="KW-1185">Reference proteome</keyword>
<dbReference type="PANTHER" id="PTHR30329">
    <property type="entry name" value="STATOR ELEMENT OF FLAGELLAR MOTOR COMPLEX"/>
    <property type="match status" value="1"/>
</dbReference>
<dbReference type="Proteomes" id="UP001596043">
    <property type="component" value="Unassembled WGS sequence"/>
</dbReference>
<proteinExistence type="predicted"/>
<evidence type="ECO:0000313" key="3">
    <source>
        <dbReference type="EMBL" id="MFC4636164.1"/>
    </source>
</evidence>
<dbReference type="InterPro" id="IPR050330">
    <property type="entry name" value="Bact_OuterMem_StrucFunc"/>
</dbReference>
<dbReference type="CDD" id="cd07185">
    <property type="entry name" value="OmpA_C-like"/>
    <property type="match status" value="1"/>
</dbReference>